<protein>
    <recommendedName>
        <fullName evidence="3">HTH merR-type domain-containing protein</fullName>
    </recommendedName>
</protein>
<dbReference type="SUPFAM" id="SSF46955">
    <property type="entry name" value="Putative DNA-binding domain"/>
    <property type="match status" value="1"/>
</dbReference>
<accession>A0A6J4VM59</accession>
<dbReference type="EMBL" id="CADCWN010000246">
    <property type="protein sequence ID" value="CAA9582069.1"/>
    <property type="molecule type" value="Genomic_DNA"/>
</dbReference>
<proteinExistence type="predicted"/>
<gene>
    <name evidence="4" type="ORF">AVDCRST_MAG18-3294</name>
</gene>
<evidence type="ECO:0000256" key="2">
    <source>
        <dbReference type="SAM" id="Coils"/>
    </source>
</evidence>
<dbReference type="Pfam" id="PF13411">
    <property type="entry name" value="MerR_1"/>
    <property type="match status" value="1"/>
</dbReference>
<evidence type="ECO:0000256" key="1">
    <source>
        <dbReference type="ARBA" id="ARBA00023125"/>
    </source>
</evidence>
<dbReference type="Gene3D" id="1.10.1660.10">
    <property type="match status" value="1"/>
</dbReference>
<keyword evidence="2" id="KW-0175">Coiled coil</keyword>
<keyword evidence="1" id="KW-0238">DNA-binding</keyword>
<dbReference type="SMART" id="SM00422">
    <property type="entry name" value="HTH_MERR"/>
    <property type="match status" value="1"/>
</dbReference>
<evidence type="ECO:0000313" key="4">
    <source>
        <dbReference type="EMBL" id="CAA9582069.1"/>
    </source>
</evidence>
<organism evidence="4">
    <name type="scientific">uncultured Thermomicrobiales bacterium</name>
    <dbReference type="NCBI Taxonomy" id="1645740"/>
    <lineage>
        <taxon>Bacteria</taxon>
        <taxon>Pseudomonadati</taxon>
        <taxon>Thermomicrobiota</taxon>
        <taxon>Thermomicrobia</taxon>
        <taxon>Thermomicrobiales</taxon>
        <taxon>environmental samples</taxon>
    </lineage>
</organism>
<dbReference type="AlphaFoldDB" id="A0A6J4VM59"/>
<dbReference type="GO" id="GO:0003677">
    <property type="term" value="F:DNA binding"/>
    <property type="evidence" value="ECO:0007669"/>
    <property type="project" value="UniProtKB-KW"/>
</dbReference>
<dbReference type="GO" id="GO:0003700">
    <property type="term" value="F:DNA-binding transcription factor activity"/>
    <property type="evidence" value="ECO:0007669"/>
    <property type="project" value="InterPro"/>
</dbReference>
<dbReference type="PANTHER" id="PTHR30204">
    <property type="entry name" value="REDOX-CYCLING DRUG-SENSING TRANSCRIPTIONAL ACTIVATOR SOXR"/>
    <property type="match status" value="1"/>
</dbReference>
<sequence length="325" mass="35847">MKGPLYKIGELANLSGVSSKTIRFYSDIGALPPARTTEAGYRLYDDADRGRLATIRALREIGLDLPTIIDLLGDKVPVAETLAVQLESIELTLRTARRQRAVLKAAIDRGEAAALAYLDRAGAIAKFGAIERQEFLAARMERVFAGVEADEEWKAQFWRGAVLDLPEELSEAQFTAWLELAELLSDESFLRRLNAIGRESWNRPRHSAEQKRAFGEMNAFYAEVAEAIRSGHMPGDERGRQLLETYLRMQAQALGREAHDPALPAAVLAMIERNTEPRAARYWELIGIIKGWPASPIAEAHGWLVQGLRERADKEGGGGVGGVGS</sequence>
<dbReference type="InterPro" id="IPR009061">
    <property type="entry name" value="DNA-bd_dom_put_sf"/>
</dbReference>
<name>A0A6J4VM59_9BACT</name>
<dbReference type="PANTHER" id="PTHR30204:SF90">
    <property type="entry name" value="HTH-TYPE TRANSCRIPTIONAL ACTIVATOR MTA"/>
    <property type="match status" value="1"/>
</dbReference>
<dbReference type="InterPro" id="IPR047057">
    <property type="entry name" value="MerR_fam"/>
</dbReference>
<feature type="domain" description="HTH merR-type" evidence="3">
    <location>
        <begin position="5"/>
        <end position="74"/>
    </location>
</feature>
<dbReference type="InterPro" id="IPR000551">
    <property type="entry name" value="MerR-type_HTH_dom"/>
</dbReference>
<feature type="coiled-coil region" evidence="2">
    <location>
        <begin position="79"/>
        <end position="106"/>
    </location>
</feature>
<reference evidence="4" key="1">
    <citation type="submission" date="2020-02" db="EMBL/GenBank/DDBJ databases">
        <authorList>
            <person name="Meier V. D."/>
        </authorList>
    </citation>
    <scope>NUCLEOTIDE SEQUENCE</scope>
    <source>
        <strain evidence="4">AVDCRST_MAG18</strain>
    </source>
</reference>
<dbReference type="PRINTS" id="PR00040">
    <property type="entry name" value="HTHMERR"/>
</dbReference>
<dbReference type="PROSITE" id="PS50937">
    <property type="entry name" value="HTH_MERR_2"/>
    <property type="match status" value="1"/>
</dbReference>
<evidence type="ECO:0000259" key="3">
    <source>
        <dbReference type="PROSITE" id="PS50937"/>
    </source>
</evidence>
<dbReference type="CDD" id="cd01106">
    <property type="entry name" value="HTH_TipAL-Mta"/>
    <property type="match status" value="1"/>
</dbReference>